<evidence type="ECO:0000313" key="3">
    <source>
        <dbReference type="Proteomes" id="UP000320547"/>
    </source>
</evidence>
<dbReference type="STRING" id="476157.GCA_001663155_02462"/>
<accession>A0A562UUF0</accession>
<feature type="domain" description="DUF218" evidence="1">
    <location>
        <begin position="34"/>
        <end position="146"/>
    </location>
</feature>
<sequence>MILRIFAGLFLIWVFGFVWFAASTPGPAGEVKTDAIVVATGEAGRIQRGIEILDRGLAQKMLVSGVNSDVTAEEFAAEFSVSRRQMNCCVDLGFEATDTRSNATEILDWAKANKHKTLRLVTSDWHMRRAASELERLLPGSIVVVRDAVPTRFRMGTMLIEYNKLLASEFVALTGL</sequence>
<dbReference type="CDD" id="cd06259">
    <property type="entry name" value="YdcF-like"/>
    <property type="match status" value="1"/>
</dbReference>
<evidence type="ECO:0000313" key="2">
    <source>
        <dbReference type="EMBL" id="TWJ09260.1"/>
    </source>
</evidence>
<evidence type="ECO:0000259" key="1">
    <source>
        <dbReference type="Pfam" id="PF02698"/>
    </source>
</evidence>
<comment type="caution">
    <text evidence="2">The sequence shown here is derived from an EMBL/GenBank/DDBJ whole genome shotgun (WGS) entry which is preliminary data.</text>
</comment>
<dbReference type="InterPro" id="IPR003848">
    <property type="entry name" value="DUF218"/>
</dbReference>
<gene>
    <name evidence="2" type="ORF">JN10_0889</name>
</gene>
<dbReference type="EMBL" id="VLLK01000001">
    <property type="protein sequence ID" value="TWJ09260.1"/>
    <property type="molecule type" value="Genomic_DNA"/>
</dbReference>
<dbReference type="AlphaFoldDB" id="A0A562UUF0"/>
<organism evidence="2 3">
    <name type="scientific">Altererythrobacter ishigakiensis</name>
    <dbReference type="NCBI Taxonomy" id="476157"/>
    <lineage>
        <taxon>Bacteria</taxon>
        <taxon>Pseudomonadati</taxon>
        <taxon>Pseudomonadota</taxon>
        <taxon>Alphaproteobacteria</taxon>
        <taxon>Sphingomonadales</taxon>
        <taxon>Erythrobacteraceae</taxon>
        <taxon>Altererythrobacter</taxon>
    </lineage>
</organism>
<keyword evidence="3" id="KW-1185">Reference proteome</keyword>
<reference evidence="2 3" key="1">
    <citation type="submission" date="2019-07" db="EMBL/GenBank/DDBJ databases">
        <title>Genomic Encyclopedia of Archaeal and Bacterial Type Strains, Phase II (KMG-II): from individual species to whole genera.</title>
        <authorList>
            <person name="Goeker M."/>
        </authorList>
    </citation>
    <scope>NUCLEOTIDE SEQUENCE [LARGE SCALE GENOMIC DNA]</scope>
    <source>
        <strain evidence="2 3">ATCC BAA-2084</strain>
    </source>
</reference>
<proteinExistence type="predicted"/>
<dbReference type="OrthoDB" id="9812311at2"/>
<dbReference type="Pfam" id="PF02698">
    <property type="entry name" value="DUF218"/>
    <property type="match status" value="1"/>
</dbReference>
<protein>
    <submittedName>
        <fullName evidence="2">DUF218 domain-containing protein</fullName>
    </submittedName>
</protein>
<name>A0A562UUF0_9SPHN</name>
<dbReference type="Proteomes" id="UP000320547">
    <property type="component" value="Unassembled WGS sequence"/>
</dbReference>
<dbReference type="RefSeq" id="WP_067601719.1">
    <property type="nucleotide sequence ID" value="NZ_CP015963.1"/>
</dbReference>